<name>A0AB36FAZ8_ENTAS</name>
<comment type="caution">
    <text evidence="3">The sequence shown here is derived from an EMBL/GenBank/DDBJ whole genome shotgun (WGS) entry which is preliminary data.</text>
</comment>
<dbReference type="Proteomes" id="UP000050495">
    <property type="component" value="Unassembled WGS sequence"/>
</dbReference>
<feature type="compositionally biased region" description="Basic and acidic residues" evidence="1">
    <location>
        <begin position="697"/>
        <end position="712"/>
    </location>
</feature>
<protein>
    <recommendedName>
        <fullName evidence="2">Tape measure protein N-terminal domain-containing protein</fullName>
    </recommendedName>
</protein>
<sequence length="1073" mass="113330">MTTNVGEIYYEVSADVAPLLQGQRQADKALDSMEQSFNKTNKAADALDTGLSRLSSAIKGVIAASALREMAGLVQKYQEMAERVQMATSSQAEFEMVQQRLLTTANGTYRSLQEAQELYIRTADSLRSMKYTTNQAIDVQDSMSYAFVKNATSADRANNAIDAFSKSINTGKVAADQWETITTAIPSVINDIATASNKSAAEIRAMGAAGKLTAQQLTEGLRQSLEANTAAAAGMSNNLVDASVRIKTAITSILVAFENETGVIQEFTNGLIASADSMLKFSQNSEKMTGFIDAATTAATVFSGVIAARYVGAMTQGVAAKVKSIAASRQQVIADSQSSQAALISANSTLRKSVADKEATMSALALAQAEYNVARGSAAEMTAMDALVAAKTRATAAAIEHKIAEDAQAAASTRAAAAVRAASASIGLARGALSLIGGPMGAAMLAGAAIFYFWQKSQQAKEEAIAFADGLDKLNSSMKSMSVTSLRGSIADANTAIEGQKSAIADLTGEIDSLIAKRDEYVSKGKQFGTTAEQGNGLLKIAARLTDEINQKQRDRSDIEGKLNDTIRTRDSAQTILNNNMLESMGIHDSLIEKGTVLEQVQDAVAKAFGNTANAINRANQAGQNFNPKALEISPPTQAGDKIILNLEEQNELLKIQDERLRAVTKAGMEAAKATENPNQIAAAKRLAGENYDLQKAEEARNKAASEAESQGKKSASQAESITQKLSSLKQQSELAADSTKELSREQAILTAQQSLGKGATEGQIRLAGQYAAKTWDVANALKMRQQAEQAGRFVNQEVAAGKTSVDPVTGAVQDPTAQIALEEQQKLQALQSYQDQGVLSVQQYEDAKTAIQLQASNARKAIAQTEANQQVQALGSILSSASSGFDSLASMIENAGGKSSGAYLAMFAASKAFAIAQSTLSLNMAIMQAMADPTALTPYQKLANYAAIASAGASLLSNVASVTLSGAREHGGPVNANSMYRVGEGGKPEIYQANNGSQYMIPGDNGRVISNRDMRSGGGGGDVTIHQENHYHFDGSPNSPETVKQFDKVAYNAALRAIRNEQRPNGMLEKSR</sequence>
<gene>
    <name evidence="3" type="ORF">AN696_0219005</name>
</gene>
<feature type="compositionally biased region" description="Polar residues" evidence="1">
    <location>
        <begin position="713"/>
        <end position="730"/>
    </location>
</feature>
<accession>A0AB36FAZ8</accession>
<dbReference type="RefSeq" id="WP_059686825.1">
    <property type="nucleotide sequence ID" value="NZ_LJEY02000178.1"/>
</dbReference>
<organism evidence="3 4">
    <name type="scientific">Enterobacter asburiae</name>
    <dbReference type="NCBI Taxonomy" id="61645"/>
    <lineage>
        <taxon>Bacteria</taxon>
        <taxon>Pseudomonadati</taxon>
        <taxon>Pseudomonadota</taxon>
        <taxon>Gammaproteobacteria</taxon>
        <taxon>Enterobacterales</taxon>
        <taxon>Enterobacteriaceae</taxon>
        <taxon>Enterobacter</taxon>
        <taxon>Enterobacter cloacae complex</taxon>
    </lineage>
</organism>
<evidence type="ECO:0000313" key="4">
    <source>
        <dbReference type="Proteomes" id="UP000050495"/>
    </source>
</evidence>
<evidence type="ECO:0000259" key="2">
    <source>
        <dbReference type="Pfam" id="PF20155"/>
    </source>
</evidence>
<evidence type="ECO:0000256" key="1">
    <source>
        <dbReference type="SAM" id="MobiDB-lite"/>
    </source>
</evidence>
<dbReference type="InterPro" id="IPR013491">
    <property type="entry name" value="Tape_meas_N"/>
</dbReference>
<dbReference type="Pfam" id="PF20155">
    <property type="entry name" value="TMP_3"/>
    <property type="match status" value="1"/>
</dbReference>
<feature type="region of interest" description="Disordered" evidence="1">
    <location>
        <begin position="697"/>
        <end position="730"/>
    </location>
</feature>
<feature type="domain" description="Tape measure protein N-terminal" evidence="2">
    <location>
        <begin position="69"/>
        <end position="257"/>
    </location>
</feature>
<proteinExistence type="predicted"/>
<dbReference type="AlphaFoldDB" id="A0AB36FAZ8"/>
<dbReference type="NCBIfam" id="TIGR02675">
    <property type="entry name" value="tape_meas_nterm"/>
    <property type="match status" value="1"/>
</dbReference>
<evidence type="ECO:0000313" key="3">
    <source>
        <dbReference type="EMBL" id="OEH13488.1"/>
    </source>
</evidence>
<dbReference type="EMBL" id="LJEY02000178">
    <property type="protein sequence ID" value="OEH13488.1"/>
    <property type="molecule type" value="Genomic_DNA"/>
</dbReference>
<reference evidence="3 4" key="1">
    <citation type="submission" date="2016-04" db="EMBL/GenBank/DDBJ databases">
        <authorList>
            <person name="Osei Sekyere J."/>
            <person name="Sivertsen A."/>
            <person name="Pedersen A.T."/>
            <person name="Sundsfjord A."/>
        </authorList>
    </citation>
    <scope>NUCLEOTIDE SEQUENCE [LARGE SCALE GENOMIC DNA]</scope>
    <source>
        <strain evidence="3 4">ST435:939705067</strain>
    </source>
</reference>